<gene>
    <name evidence="1" type="ORF">GCM10011391_21340</name>
</gene>
<sequence length="55" mass="5976">MPRKKVMNDVIMLPKGLKCQTLIAFAGIKLPGLCASNPLSTKWSLSVVSSCWKQG</sequence>
<evidence type="ECO:0000313" key="2">
    <source>
        <dbReference type="Proteomes" id="UP000628775"/>
    </source>
</evidence>
<comment type="caution">
    <text evidence="1">The sequence shown here is derived from an EMBL/GenBank/DDBJ whole genome shotgun (WGS) entry which is preliminary data.</text>
</comment>
<dbReference type="EMBL" id="BMIR01000009">
    <property type="protein sequence ID" value="GGE42273.1"/>
    <property type="molecule type" value="Genomic_DNA"/>
</dbReference>
<evidence type="ECO:0000313" key="1">
    <source>
        <dbReference type="EMBL" id="GGE42273.1"/>
    </source>
</evidence>
<dbReference type="AlphaFoldDB" id="A0A8J2YFH6"/>
<reference evidence="1" key="1">
    <citation type="journal article" date="2014" name="Int. J. Syst. Evol. Microbiol.">
        <title>Complete genome sequence of Corynebacterium casei LMG S-19264T (=DSM 44701T), isolated from a smear-ripened cheese.</title>
        <authorList>
            <consortium name="US DOE Joint Genome Institute (JGI-PGF)"/>
            <person name="Walter F."/>
            <person name="Albersmeier A."/>
            <person name="Kalinowski J."/>
            <person name="Ruckert C."/>
        </authorList>
    </citation>
    <scope>NUCLEOTIDE SEQUENCE</scope>
    <source>
        <strain evidence="1">CGMCC 1.15371</strain>
    </source>
</reference>
<reference evidence="1" key="2">
    <citation type="submission" date="2020-09" db="EMBL/GenBank/DDBJ databases">
        <authorList>
            <person name="Sun Q."/>
            <person name="Zhou Y."/>
        </authorList>
    </citation>
    <scope>NUCLEOTIDE SEQUENCE</scope>
    <source>
        <strain evidence="1">CGMCC 1.15371</strain>
    </source>
</reference>
<dbReference type="Proteomes" id="UP000628775">
    <property type="component" value="Unassembled WGS sequence"/>
</dbReference>
<keyword evidence="2" id="KW-1185">Reference proteome</keyword>
<name>A0A8J2YFH6_9BACL</name>
<accession>A0A8J2YFH6</accession>
<protein>
    <submittedName>
        <fullName evidence="1">Uncharacterized protein</fullName>
    </submittedName>
</protein>
<organism evidence="1 2">
    <name type="scientific">Pullulanibacillus camelliae</name>
    <dbReference type="NCBI Taxonomy" id="1707096"/>
    <lineage>
        <taxon>Bacteria</taxon>
        <taxon>Bacillati</taxon>
        <taxon>Bacillota</taxon>
        <taxon>Bacilli</taxon>
        <taxon>Bacillales</taxon>
        <taxon>Sporolactobacillaceae</taxon>
        <taxon>Pullulanibacillus</taxon>
    </lineage>
</organism>
<proteinExistence type="predicted"/>